<evidence type="ECO:0000313" key="3">
    <source>
        <dbReference type="EMBL" id="AVI51161.1"/>
    </source>
</evidence>
<keyword evidence="1" id="KW-0812">Transmembrane</keyword>
<dbReference type="KEGG" id="aue:C5O00_08220"/>
<dbReference type="Proteomes" id="UP000238442">
    <property type="component" value="Chromosome"/>
</dbReference>
<dbReference type="RefSeq" id="WP_105216402.1">
    <property type="nucleotide sequence ID" value="NZ_CP027062.1"/>
</dbReference>
<organism evidence="3 4">
    <name type="scientific">Pukyongia salina</name>
    <dbReference type="NCBI Taxonomy" id="2094025"/>
    <lineage>
        <taxon>Bacteria</taxon>
        <taxon>Pseudomonadati</taxon>
        <taxon>Bacteroidota</taxon>
        <taxon>Flavobacteriia</taxon>
        <taxon>Flavobacteriales</taxon>
        <taxon>Flavobacteriaceae</taxon>
        <taxon>Pukyongia</taxon>
    </lineage>
</organism>
<dbReference type="Gene3D" id="3.10.310.50">
    <property type="match status" value="1"/>
</dbReference>
<keyword evidence="4" id="KW-1185">Reference proteome</keyword>
<name>A0A2S0HWV1_9FLAO</name>
<keyword evidence="1" id="KW-0472">Membrane</keyword>
<evidence type="ECO:0000256" key="1">
    <source>
        <dbReference type="SAM" id="Phobius"/>
    </source>
</evidence>
<dbReference type="InterPro" id="IPR007621">
    <property type="entry name" value="TPM_dom"/>
</dbReference>
<dbReference type="EMBL" id="CP027062">
    <property type="protein sequence ID" value="AVI51161.1"/>
    <property type="molecule type" value="Genomic_DNA"/>
</dbReference>
<evidence type="ECO:0000313" key="4">
    <source>
        <dbReference type="Proteomes" id="UP000238442"/>
    </source>
</evidence>
<accession>A0A2S0HWV1</accession>
<proteinExistence type="predicted"/>
<reference evidence="3 4" key="1">
    <citation type="submission" date="2018-02" db="EMBL/GenBank/DDBJ databases">
        <title>Genomic analysis of the strain RR4-38 isolated from a seawater recirculating aquaculture system.</title>
        <authorList>
            <person name="Kim Y.-S."/>
            <person name="Jang Y.H."/>
            <person name="Kim K.-H."/>
        </authorList>
    </citation>
    <scope>NUCLEOTIDE SEQUENCE [LARGE SCALE GENOMIC DNA]</scope>
    <source>
        <strain evidence="3 4">RR4-38</strain>
    </source>
</reference>
<dbReference type="AlphaFoldDB" id="A0A2S0HWV1"/>
<dbReference type="PANTHER" id="PTHR30373">
    <property type="entry name" value="UPF0603 PROTEIN YGCG"/>
    <property type="match status" value="1"/>
</dbReference>
<dbReference type="Pfam" id="PF04536">
    <property type="entry name" value="TPM_phosphatase"/>
    <property type="match status" value="1"/>
</dbReference>
<dbReference type="OrthoDB" id="9810918at2"/>
<gene>
    <name evidence="3" type="ORF">C5O00_08220</name>
</gene>
<sequence>MLTTLKKYSRYLFFLSVLFVSETVVSQFDIPEIPPNSKQTAVYDYIELLSDSERSSLGTKLVNYADTTSTQIVVVIISTTKGEDISLLGAKWGHKWGIGQADTDNGILILLAKDDRTVDINTGYGIEYRITDRMAERIINNYMIPEFKKENYYAGLDKATSVMIDMLSGEFDGELQRNFPYTSLIMIAIFVLFLIIIINARNKNRDGGSGNSGGGMGSLWDIIVLSNAGRTGGSWSSGSGSSWGGGGSFGGGFGGGGFGGGGASGSW</sequence>
<feature type="transmembrane region" description="Helical" evidence="1">
    <location>
        <begin position="179"/>
        <end position="198"/>
    </location>
</feature>
<protein>
    <submittedName>
        <fullName evidence="3">Methanol dehydrogenase</fullName>
    </submittedName>
</protein>
<evidence type="ECO:0000259" key="2">
    <source>
        <dbReference type="Pfam" id="PF04536"/>
    </source>
</evidence>
<dbReference type="PANTHER" id="PTHR30373:SF2">
    <property type="entry name" value="UPF0603 PROTEIN YGCG"/>
    <property type="match status" value="1"/>
</dbReference>
<keyword evidence="1" id="KW-1133">Transmembrane helix</keyword>
<feature type="domain" description="TPM" evidence="2">
    <location>
        <begin position="42"/>
        <end position="164"/>
    </location>
</feature>